<gene>
    <name evidence="1" type="ORF">E3N88_30151</name>
</gene>
<dbReference type="EMBL" id="SZYD01000015">
    <property type="protein sequence ID" value="KAD3640928.1"/>
    <property type="molecule type" value="Genomic_DNA"/>
</dbReference>
<dbReference type="Proteomes" id="UP000326396">
    <property type="component" value="Linkage Group LG5"/>
</dbReference>
<reference evidence="1 2" key="1">
    <citation type="submission" date="2019-05" db="EMBL/GenBank/DDBJ databases">
        <title>Mikania micrantha, genome provides insights into the molecular mechanism of rapid growth.</title>
        <authorList>
            <person name="Liu B."/>
        </authorList>
    </citation>
    <scope>NUCLEOTIDE SEQUENCE [LARGE SCALE GENOMIC DNA]</scope>
    <source>
        <strain evidence="1">NLD-2019</strain>
        <tissue evidence="1">Leaf</tissue>
    </source>
</reference>
<organism evidence="1 2">
    <name type="scientific">Mikania micrantha</name>
    <name type="common">bitter vine</name>
    <dbReference type="NCBI Taxonomy" id="192012"/>
    <lineage>
        <taxon>Eukaryota</taxon>
        <taxon>Viridiplantae</taxon>
        <taxon>Streptophyta</taxon>
        <taxon>Embryophyta</taxon>
        <taxon>Tracheophyta</taxon>
        <taxon>Spermatophyta</taxon>
        <taxon>Magnoliopsida</taxon>
        <taxon>eudicotyledons</taxon>
        <taxon>Gunneridae</taxon>
        <taxon>Pentapetalae</taxon>
        <taxon>asterids</taxon>
        <taxon>campanulids</taxon>
        <taxon>Asterales</taxon>
        <taxon>Asteraceae</taxon>
        <taxon>Asteroideae</taxon>
        <taxon>Heliantheae alliance</taxon>
        <taxon>Eupatorieae</taxon>
        <taxon>Mikania</taxon>
    </lineage>
</organism>
<comment type="caution">
    <text evidence="1">The sequence shown here is derived from an EMBL/GenBank/DDBJ whole genome shotgun (WGS) entry which is preliminary data.</text>
</comment>
<protein>
    <submittedName>
        <fullName evidence="1">Uncharacterized protein</fullName>
    </submittedName>
</protein>
<evidence type="ECO:0000313" key="1">
    <source>
        <dbReference type="EMBL" id="KAD3640928.1"/>
    </source>
</evidence>
<sequence>MGFRATVGCAGGCGATEVAVEAESRSALRLWRDGGCGGGGVTIGVAVVERWRLRYGVDDLEKTQVAFRS</sequence>
<proteinExistence type="predicted"/>
<dbReference type="AlphaFoldDB" id="A0A5N6MLE2"/>
<evidence type="ECO:0000313" key="2">
    <source>
        <dbReference type="Proteomes" id="UP000326396"/>
    </source>
</evidence>
<name>A0A5N6MLE2_9ASTR</name>
<accession>A0A5N6MLE2</accession>
<keyword evidence="2" id="KW-1185">Reference proteome</keyword>